<dbReference type="EMBL" id="SMAG01000006">
    <property type="protein sequence ID" value="TCS93657.1"/>
    <property type="molecule type" value="Genomic_DNA"/>
</dbReference>
<comment type="caution">
    <text evidence="5">The sequence shown here is derived from an EMBL/GenBank/DDBJ whole genome shotgun (WGS) entry which is preliminary data.</text>
</comment>
<protein>
    <submittedName>
        <fullName evidence="5">Transcriptional antiterminator NusG</fullName>
    </submittedName>
</protein>
<organism evidence="5 6">
    <name type="scientific">Hazenella coriacea</name>
    <dbReference type="NCBI Taxonomy" id="1179467"/>
    <lineage>
        <taxon>Bacteria</taxon>
        <taxon>Bacillati</taxon>
        <taxon>Bacillota</taxon>
        <taxon>Bacilli</taxon>
        <taxon>Bacillales</taxon>
        <taxon>Thermoactinomycetaceae</taxon>
        <taxon>Hazenella</taxon>
    </lineage>
</organism>
<feature type="domain" description="NusG-like N-terminal" evidence="4">
    <location>
        <begin position="1"/>
        <end position="93"/>
    </location>
</feature>
<dbReference type="Gene3D" id="2.30.30.30">
    <property type="match status" value="1"/>
</dbReference>
<gene>
    <name evidence="5" type="ORF">EDD58_10690</name>
</gene>
<dbReference type="AlphaFoldDB" id="A0A4V2UUY8"/>
<dbReference type="InterPro" id="IPR014722">
    <property type="entry name" value="Rib_uL2_dom2"/>
</dbReference>
<evidence type="ECO:0000313" key="6">
    <source>
        <dbReference type="Proteomes" id="UP000294937"/>
    </source>
</evidence>
<evidence type="ECO:0000259" key="4">
    <source>
        <dbReference type="Pfam" id="PF02357"/>
    </source>
</evidence>
<sequence length="176" mass="20577">MCWYALFVETGKEHLTEKLLKKFFDSKTLTCFVPKRLVPEKKDGIVHDHVKVMFPGYIFIHTNIISKLYYSIRQIPKIYYIVKCGKYKRNSSDGYYSIISQNEMSLIIKLTAKNGILDYSDINIKNKQVEVISGPLMGMESIIKKVDRRKRRAKVEIEFLDKKRMIDVGVNILSVF</sequence>
<dbReference type="PANTHER" id="PTHR30265">
    <property type="entry name" value="RHO-INTERACTING TRANSCRIPTION TERMINATION FACTOR NUSG"/>
    <property type="match status" value="1"/>
</dbReference>
<dbReference type="InterPro" id="IPR047663">
    <property type="entry name" value="Transcription_antiterm_LoaP"/>
</dbReference>
<dbReference type="GO" id="GO:0006354">
    <property type="term" value="P:DNA-templated transcription elongation"/>
    <property type="evidence" value="ECO:0007669"/>
    <property type="project" value="InterPro"/>
</dbReference>
<evidence type="ECO:0000256" key="3">
    <source>
        <dbReference type="ARBA" id="ARBA00023163"/>
    </source>
</evidence>
<keyword evidence="6" id="KW-1185">Reference proteome</keyword>
<reference evidence="5 6" key="1">
    <citation type="submission" date="2019-03" db="EMBL/GenBank/DDBJ databases">
        <title>Genomic Encyclopedia of Type Strains, Phase IV (KMG-IV): sequencing the most valuable type-strain genomes for metagenomic binning, comparative biology and taxonomic classification.</title>
        <authorList>
            <person name="Goeker M."/>
        </authorList>
    </citation>
    <scope>NUCLEOTIDE SEQUENCE [LARGE SCALE GENOMIC DNA]</scope>
    <source>
        <strain evidence="5 6">DSM 45707</strain>
    </source>
</reference>
<dbReference type="RefSeq" id="WP_131925556.1">
    <property type="nucleotide sequence ID" value="NZ_SMAG01000006.1"/>
</dbReference>
<dbReference type="InterPro" id="IPR043425">
    <property type="entry name" value="NusG-like"/>
</dbReference>
<dbReference type="OrthoDB" id="1681764at2"/>
<dbReference type="SUPFAM" id="SSF50104">
    <property type="entry name" value="Translation proteins SH3-like domain"/>
    <property type="match status" value="1"/>
</dbReference>
<dbReference type="NCBIfam" id="NF033641">
    <property type="entry name" value="antiterm_LoaP"/>
    <property type="match status" value="1"/>
</dbReference>
<evidence type="ECO:0000256" key="2">
    <source>
        <dbReference type="ARBA" id="ARBA00023015"/>
    </source>
</evidence>
<dbReference type="Gene3D" id="3.30.70.940">
    <property type="entry name" value="NusG, N-terminal domain"/>
    <property type="match status" value="1"/>
</dbReference>
<dbReference type="GO" id="GO:0031564">
    <property type="term" value="P:transcription antitermination"/>
    <property type="evidence" value="ECO:0007669"/>
    <property type="project" value="UniProtKB-KW"/>
</dbReference>
<evidence type="ECO:0000313" key="5">
    <source>
        <dbReference type="EMBL" id="TCS93657.1"/>
    </source>
</evidence>
<dbReference type="InterPro" id="IPR036735">
    <property type="entry name" value="NGN_dom_sf"/>
</dbReference>
<proteinExistence type="predicted"/>
<dbReference type="SUPFAM" id="SSF82679">
    <property type="entry name" value="N-utilization substance G protein NusG, N-terminal domain"/>
    <property type="match status" value="1"/>
</dbReference>
<dbReference type="PANTHER" id="PTHR30265:SF4">
    <property type="entry name" value="KOW MOTIF FAMILY PROTEIN, EXPRESSED"/>
    <property type="match status" value="1"/>
</dbReference>
<dbReference type="Proteomes" id="UP000294937">
    <property type="component" value="Unassembled WGS sequence"/>
</dbReference>
<dbReference type="CDD" id="cd08000">
    <property type="entry name" value="NGN"/>
    <property type="match status" value="1"/>
</dbReference>
<keyword evidence="1" id="KW-0889">Transcription antitermination</keyword>
<accession>A0A4V2UUY8</accession>
<dbReference type="Pfam" id="PF02357">
    <property type="entry name" value="NusG"/>
    <property type="match status" value="1"/>
</dbReference>
<dbReference type="InterPro" id="IPR008991">
    <property type="entry name" value="Translation_prot_SH3-like_sf"/>
</dbReference>
<evidence type="ECO:0000256" key="1">
    <source>
        <dbReference type="ARBA" id="ARBA00022814"/>
    </source>
</evidence>
<keyword evidence="2" id="KW-0805">Transcription regulation</keyword>
<name>A0A4V2UUY8_9BACL</name>
<dbReference type="InterPro" id="IPR006645">
    <property type="entry name" value="NGN-like_dom"/>
</dbReference>
<dbReference type="CDD" id="cd06091">
    <property type="entry name" value="KOW_NusG"/>
    <property type="match status" value="1"/>
</dbReference>
<keyword evidence="3" id="KW-0804">Transcription</keyword>